<keyword evidence="3" id="KW-1185">Reference proteome</keyword>
<dbReference type="Proteomes" id="UP000595663">
    <property type="component" value="Chromosome"/>
</dbReference>
<evidence type="ECO:0000259" key="1">
    <source>
        <dbReference type="PROSITE" id="PS51186"/>
    </source>
</evidence>
<sequence>MNIRLASSKDRAGIQRVYQSAFSEDEAIIVSELAVELIDENATPPIFSFVAEAAGEIIGHVAFSPVKSDDAENFLGYILAPLAVHPDYQKREVGSQLIAQGMQQISSMEVHVVFVYGDPGYYSRFGFSAEPACQYAPGYPLEYPFGWQAKVLSKYETDKSPLAITCVAPLCDPDLW</sequence>
<dbReference type="CDD" id="cd04301">
    <property type="entry name" value="NAT_SF"/>
    <property type="match status" value="1"/>
</dbReference>
<dbReference type="PROSITE" id="PS51186">
    <property type="entry name" value="GNAT"/>
    <property type="match status" value="1"/>
</dbReference>
<dbReference type="InterPro" id="IPR000182">
    <property type="entry name" value="GNAT_dom"/>
</dbReference>
<feature type="domain" description="N-acetyltransferase" evidence="1">
    <location>
        <begin position="1"/>
        <end position="146"/>
    </location>
</feature>
<gene>
    <name evidence="2" type="ORF">AMJAP_1544</name>
</gene>
<proteinExistence type="predicted"/>
<dbReference type="EMBL" id="AP014545">
    <property type="protein sequence ID" value="BBB26139.1"/>
    <property type="molecule type" value="Genomic_DNA"/>
</dbReference>
<dbReference type="OrthoDB" id="9797178at2"/>
<dbReference type="GO" id="GO:0016747">
    <property type="term" value="F:acyltransferase activity, transferring groups other than amino-acyl groups"/>
    <property type="evidence" value="ECO:0007669"/>
    <property type="project" value="InterPro"/>
</dbReference>
<evidence type="ECO:0000313" key="2">
    <source>
        <dbReference type="EMBL" id="BBB26139.1"/>
    </source>
</evidence>
<organism evidence="2 3">
    <name type="scientific">Amphritea japonica ATCC BAA-1530</name>
    <dbReference type="NCBI Taxonomy" id="1278309"/>
    <lineage>
        <taxon>Bacteria</taxon>
        <taxon>Pseudomonadati</taxon>
        <taxon>Pseudomonadota</taxon>
        <taxon>Gammaproteobacteria</taxon>
        <taxon>Oceanospirillales</taxon>
        <taxon>Oceanospirillaceae</taxon>
        <taxon>Amphritea</taxon>
    </lineage>
</organism>
<dbReference type="Gene3D" id="3.40.630.30">
    <property type="match status" value="1"/>
</dbReference>
<protein>
    <submittedName>
        <fullName evidence="2">N-acetyltransferase</fullName>
    </submittedName>
</protein>
<dbReference type="AlphaFoldDB" id="A0A7R6P566"/>
<dbReference type="RefSeq" id="WP_019621748.1">
    <property type="nucleotide sequence ID" value="NZ_AP014545.1"/>
</dbReference>
<evidence type="ECO:0000313" key="3">
    <source>
        <dbReference type="Proteomes" id="UP000595663"/>
    </source>
</evidence>
<dbReference type="Pfam" id="PF13508">
    <property type="entry name" value="Acetyltransf_7"/>
    <property type="match status" value="1"/>
</dbReference>
<name>A0A7R6P566_9GAMM</name>
<accession>A0A7R6P566</accession>
<dbReference type="KEGG" id="ajp:AMJAP_1544"/>
<dbReference type="SUPFAM" id="SSF55729">
    <property type="entry name" value="Acyl-CoA N-acyltransferases (Nat)"/>
    <property type="match status" value="1"/>
</dbReference>
<keyword evidence="2" id="KW-0808">Transferase</keyword>
<reference evidence="2 3" key="1">
    <citation type="journal article" date="2008" name="Int. J. Syst. Evol. Microbiol.">
        <title>Amphritea japonica sp. nov. and Amphritea balenae sp. nov., isolated from the sediment adjacent to sperm whale carcasses off Kagoshima, Japan.</title>
        <authorList>
            <person name="Miyazaki M."/>
            <person name="Nogi Y."/>
            <person name="Fujiwara Y."/>
            <person name="Kawato M."/>
            <person name="Nagahama T."/>
            <person name="Kubokawa K."/>
            <person name="Horikoshi K."/>
        </authorList>
    </citation>
    <scope>NUCLEOTIDE SEQUENCE [LARGE SCALE GENOMIC DNA]</scope>
    <source>
        <strain evidence="2 3">ATCC BAA-1530</strain>
    </source>
</reference>
<dbReference type="InterPro" id="IPR016181">
    <property type="entry name" value="Acyl_CoA_acyltransferase"/>
</dbReference>